<proteinExistence type="predicted"/>
<dbReference type="Proteomes" id="UP001054252">
    <property type="component" value="Unassembled WGS sequence"/>
</dbReference>
<reference evidence="2 3" key="1">
    <citation type="journal article" date="2021" name="Commun. Biol.">
        <title>The genome of Shorea leprosula (Dipterocarpaceae) highlights the ecological relevance of drought in aseasonal tropical rainforests.</title>
        <authorList>
            <person name="Ng K.K.S."/>
            <person name="Kobayashi M.J."/>
            <person name="Fawcett J.A."/>
            <person name="Hatakeyama M."/>
            <person name="Paape T."/>
            <person name="Ng C.H."/>
            <person name="Ang C.C."/>
            <person name="Tnah L.H."/>
            <person name="Lee C.T."/>
            <person name="Nishiyama T."/>
            <person name="Sese J."/>
            <person name="O'Brien M.J."/>
            <person name="Copetti D."/>
            <person name="Mohd Noor M.I."/>
            <person name="Ong R.C."/>
            <person name="Putra M."/>
            <person name="Sireger I.Z."/>
            <person name="Indrioko S."/>
            <person name="Kosugi Y."/>
            <person name="Izuno A."/>
            <person name="Isagi Y."/>
            <person name="Lee S.L."/>
            <person name="Shimizu K.K."/>
        </authorList>
    </citation>
    <scope>NUCLEOTIDE SEQUENCE [LARGE SCALE GENOMIC DNA]</scope>
    <source>
        <strain evidence="2">214</strain>
    </source>
</reference>
<dbReference type="AlphaFoldDB" id="A0AAV5IXH2"/>
<feature type="transmembrane region" description="Helical" evidence="1">
    <location>
        <begin position="12"/>
        <end position="31"/>
    </location>
</feature>
<gene>
    <name evidence="2" type="ORF">SLEP1_g16637</name>
</gene>
<evidence type="ECO:0000313" key="3">
    <source>
        <dbReference type="Proteomes" id="UP001054252"/>
    </source>
</evidence>
<comment type="caution">
    <text evidence="2">The sequence shown here is derived from an EMBL/GenBank/DDBJ whole genome shotgun (WGS) entry which is preliminary data.</text>
</comment>
<evidence type="ECO:0000313" key="2">
    <source>
        <dbReference type="EMBL" id="GKV04481.1"/>
    </source>
</evidence>
<protein>
    <submittedName>
        <fullName evidence="2">Uncharacterized protein</fullName>
    </submittedName>
</protein>
<name>A0AAV5IXH2_9ROSI</name>
<keyword evidence="1" id="KW-0812">Transmembrane</keyword>
<keyword evidence="1" id="KW-1133">Transmembrane helix</keyword>
<evidence type="ECO:0000256" key="1">
    <source>
        <dbReference type="SAM" id="Phobius"/>
    </source>
</evidence>
<keyword evidence="1" id="KW-0472">Membrane</keyword>
<dbReference type="EMBL" id="BPVZ01000022">
    <property type="protein sequence ID" value="GKV04481.1"/>
    <property type="molecule type" value="Genomic_DNA"/>
</dbReference>
<keyword evidence="3" id="KW-1185">Reference proteome</keyword>
<organism evidence="2 3">
    <name type="scientific">Rubroshorea leprosula</name>
    <dbReference type="NCBI Taxonomy" id="152421"/>
    <lineage>
        <taxon>Eukaryota</taxon>
        <taxon>Viridiplantae</taxon>
        <taxon>Streptophyta</taxon>
        <taxon>Embryophyta</taxon>
        <taxon>Tracheophyta</taxon>
        <taxon>Spermatophyta</taxon>
        <taxon>Magnoliopsida</taxon>
        <taxon>eudicotyledons</taxon>
        <taxon>Gunneridae</taxon>
        <taxon>Pentapetalae</taxon>
        <taxon>rosids</taxon>
        <taxon>malvids</taxon>
        <taxon>Malvales</taxon>
        <taxon>Dipterocarpaceae</taxon>
        <taxon>Rubroshorea</taxon>
    </lineage>
</organism>
<accession>A0AAV5IXH2</accession>
<sequence>MWQPSKPSNLSIYLLLIAALLCVRIVLEKWGNSGSFRIKFKH</sequence>